<keyword evidence="2" id="KW-1185">Reference proteome</keyword>
<name>A0A4D9ETQ8_9SAUR</name>
<evidence type="ECO:0000313" key="2">
    <source>
        <dbReference type="Proteomes" id="UP000297703"/>
    </source>
</evidence>
<accession>A0A4D9ETQ8</accession>
<gene>
    <name evidence="1" type="ORF">DR999_PMT05191</name>
</gene>
<dbReference type="Proteomes" id="UP000297703">
    <property type="component" value="Unassembled WGS sequence"/>
</dbReference>
<comment type="caution">
    <text evidence="1">The sequence shown here is derived from an EMBL/GenBank/DDBJ whole genome shotgun (WGS) entry which is preliminary data.</text>
</comment>
<dbReference type="EMBL" id="QXTE01000030">
    <property type="protein sequence ID" value="TFK11603.1"/>
    <property type="molecule type" value="Genomic_DNA"/>
</dbReference>
<dbReference type="GO" id="GO:0016779">
    <property type="term" value="F:nucleotidyltransferase activity"/>
    <property type="evidence" value="ECO:0007669"/>
    <property type="project" value="UniProtKB-KW"/>
</dbReference>
<organism evidence="1 2">
    <name type="scientific">Platysternon megacephalum</name>
    <name type="common">big-headed turtle</name>
    <dbReference type="NCBI Taxonomy" id="55544"/>
    <lineage>
        <taxon>Eukaryota</taxon>
        <taxon>Metazoa</taxon>
        <taxon>Chordata</taxon>
        <taxon>Craniata</taxon>
        <taxon>Vertebrata</taxon>
        <taxon>Euteleostomi</taxon>
        <taxon>Archelosauria</taxon>
        <taxon>Testudinata</taxon>
        <taxon>Testudines</taxon>
        <taxon>Cryptodira</taxon>
        <taxon>Durocryptodira</taxon>
        <taxon>Testudinoidea</taxon>
        <taxon>Platysternidae</taxon>
        <taxon>Platysternon</taxon>
    </lineage>
</organism>
<reference evidence="1 2" key="1">
    <citation type="submission" date="2019-04" db="EMBL/GenBank/DDBJ databases">
        <title>Draft genome of the big-headed turtle Platysternon megacephalum.</title>
        <authorList>
            <person name="Gong S."/>
        </authorList>
    </citation>
    <scope>NUCLEOTIDE SEQUENCE [LARGE SCALE GENOMIC DNA]</scope>
    <source>
        <strain evidence="1">DO16091913</strain>
        <tissue evidence="1">Muscle</tissue>
    </source>
</reference>
<evidence type="ECO:0000313" key="1">
    <source>
        <dbReference type="EMBL" id="TFK11603.1"/>
    </source>
</evidence>
<sequence length="117" mass="12483">MDQRLSPPSTCNIAGSQQGNCLPAAVGKEEQLLRAQLAHPRAAADAVGGVGCSWEGGTHRCLLQAMGLIQTLQFRKMTRGSSGSTFSIHNHDILHLIQLTFKGHNVVLRAPDCTALP</sequence>
<reference evidence="1 2" key="2">
    <citation type="submission" date="2019-04" db="EMBL/GenBank/DDBJ databases">
        <title>The genome sequence of big-headed turtle.</title>
        <authorList>
            <person name="Gong S."/>
        </authorList>
    </citation>
    <scope>NUCLEOTIDE SEQUENCE [LARGE SCALE GENOMIC DNA]</scope>
    <source>
        <strain evidence="1">DO16091913</strain>
        <tissue evidence="1">Muscle</tissue>
    </source>
</reference>
<proteinExistence type="predicted"/>
<dbReference type="AlphaFoldDB" id="A0A4D9ETQ8"/>
<protein>
    <submittedName>
        <fullName evidence="1">Fucose-1-phosphate guanylyltransferase</fullName>
    </submittedName>
</protein>
<keyword evidence="1" id="KW-0548">Nucleotidyltransferase</keyword>
<keyword evidence="1" id="KW-0808">Transferase</keyword>